<accession>A0A1M7E4W0</accession>
<dbReference type="AlphaFoldDB" id="A0A1M7E4W0"/>
<protein>
    <submittedName>
        <fullName evidence="1">Uncharacterized protein</fullName>
    </submittedName>
</protein>
<organism evidence="1 2">
    <name type="scientific">Flavobacterium saccharophilum</name>
    <dbReference type="NCBI Taxonomy" id="29534"/>
    <lineage>
        <taxon>Bacteria</taxon>
        <taxon>Pseudomonadati</taxon>
        <taxon>Bacteroidota</taxon>
        <taxon>Flavobacteriia</taxon>
        <taxon>Flavobacteriales</taxon>
        <taxon>Flavobacteriaceae</taxon>
        <taxon>Flavobacterium</taxon>
    </lineage>
</organism>
<sequence length="239" mass="28909">MSINLVPIVEAIYNYYNEFTYVKLIIQYEFTESGSYKFLIRYVSDSGELIPTEIDSDPIDDEIEKVSEYFETKINTEEKFNRFIIEINNDKTYSQKQYWDVKKEKQDLLNSAEVFYQWVNERMMSMIFEYEKDNDIVPTEYDSDGDLEYLSSWDSGVFTFHINEKNNLEYKVVLTKDEKERTLDFPLKDYFIEGILDHYKVTNNELSDEWKPWNTMILKSLHYDIPYDKRDEFVNYILE</sequence>
<name>A0A1M7E4W0_9FLAO</name>
<evidence type="ECO:0000313" key="1">
    <source>
        <dbReference type="EMBL" id="SHL86782.1"/>
    </source>
</evidence>
<dbReference type="STRING" id="29534.SAMN05444366_1848"/>
<dbReference type="EMBL" id="FRBY01000002">
    <property type="protein sequence ID" value="SHL86782.1"/>
    <property type="molecule type" value="Genomic_DNA"/>
</dbReference>
<reference evidence="2" key="1">
    <citation type="submission" date="2016-11" db="EMBL/GenBank/DDBJ databases">
        <authorList>
            <person name="Varghese N."/>
            <person name="Submissions S."/>
        </authorList>
    </citation>
    <scope>NUCLEOTIDE SEQUENCE [LARGE SCALE GENOMIC DNA]</scope>
    <source>
        <strain evidence="2">DSM 1811</strain>
    </source>
</reference>
<evidence type="ECO:0000313" key="2">
    <source>
        <dbReference type="Proteomes" id="UP000184121"/>
    </source>
</evidence>
<dbReference type="OrthoDB" id="1241948at2"/>
<keyword evidence="2" id="KW-1185">Reference proteome</keyword>
<dbReference type="RefSeq" id="WP_072971240.1">
    <property type="nucleotide sequence ID" value="NZ_FRBY01000002.1"/>
</dbReference>
<gene>
    <name evidence="1" type="ORF">SAMN05444366_1848</name>
</gene>
<proteinExistence type="predicted"/>
<dbReference type="Proteomes" id="UP000184121">
    <property type="component" value="Unassembled WGS sequence"/>
</dbReference>